<proteinExistence type="predicted"/>
<feature type="region of interest" description="Disordered" evidence="1">
    <location>
        <begin position="1560"/>
        <end position="1640"/>
    </location>
</feature>
<feature type="compositionally biased region" description="Basic residues" evidence="1">
    <location>
        <begin position="1607"/>
        <end position="1640"/>
    </location>
</feature>
<feature type="region of interest" description="Disordered" evidence="1">
    <location>
        <begin position="536"/>
        <end position="561"/>
    </location>
</feature>
<dbReference type="EMBL" id="CAMXCT030000431">
    <property type="protein sequence ID" value="CAL4766021.1"/>
    <property type="molecule type" value="Genomic_DNA"/>
</dbReference>
<dbReference type="EMBL" id="CAMXCT020000431">
    <property type="protein sequence ID" value="CAL1132084.1"/>
    <property type="molecule type" value="Genomic_DNA"/>
</dbReference>
<evidence type="ECO:0000313" key="4">
    <source>
        <dbReference type="EMBL" id="CAL1132084.1"/>
    </source>
</evidence>
<dbReference type="Pfam" id="PF00075">
    <property type="entry name" value="RNase_H"/>
    <property type="match status" value="1"/>
</dbReference>
<protein>
    <submittedName>
        <fullName evidence="5">Retrovirus-related Pol polyprotein from type-2 retrotransposable element R2DM (Retrovirus-related Pol polyprotein from type II retrotransposable element R2DM)</fullName>
    </submittedName>
</protein>
<dbReference type="Proteomes" id="UP001152797">
    <property type="component" value="Unassembled WGS sequence"/>
</dbReference>
<feature type="domain" description="RNase H type-1" evidence="2">
    <location>
        <begin position="1147"/>
        <end position="1305"/>
    </location>
</feature>
<dbReference type="SUPFAM" id="SSF53098">
    <property type="entry name" value="Ribonuclease H-like"/>
    <property type="match status" value="1"/>
</dbReference>
<accession>A0A9P1FIT9</accession>
<dbReference type="PROSITE" id="PS50879">
    <property type="entry name" value="RNASE_H_1"/>
    <property type="match status" value="1"/>
</dbReference>
<name>A0A9P1FIT9_9DINO</name>
<feature type="compositionally biased region" description="Gly residues" evidence="1">
    <location>
        <begin position="1592"/>
        <end position="1602"/>
    </location>
</feature>
<evidence type="ECO:0000259" key="2">
    <source>
        <dbReference type="PROSITE" id="PS50879"/>
    </source>
</evidence>
<dbReference type="GO" id="GO:0003676">
    <property type="term" value="F:nucleic acid binding"/>
    <property type="evidence" value="ECO:0007669"/>
    <property type="project" value="InterPro"/>
</dbReference>
<feature type="compositionally biased region" description="Basic residues" evidence="1">
    <location>
        <begin position="1573"/>
        <end position="1584"/>
    </location>
</feature>
<evidence type="ECO:0000313" key="5">
    <source>
        <dbReference type="EMBL" id="CAL4766021.1"/>
    </source>
</evidence>
<comment type="caution">
    <text evidence="3">The sequence shown here is derived from an EMBL/GenBank/DDBJ whole genome shotgun (WGS) entry which is preliminary data.</text>
</comment>
<gene>
    <name evidence="3" type="ORF">C1SCF055_LOCUS6725</name>
</gene>
<evidence type="ECO:0000313" key="3">
    <source>
        <dbReference type="EMBL" id="CAI3978709.1"/>
    </source>
</evidence>
<evidence type="ECO:0000256" key="1">
    <source>
        <dbReference type="SAM" id="MobiDB-lite"/>
    </source>
</evidence>
<dbReference type="OrthoDB" id="449097at2759"/>
<dbReference type="InterPro" id="IPR002156">
    <property type="entry name" value="RNaseH_domain"/>
</dbReference>
<dbReference type="PANTHER" id="PTHR19446">
    <property type="entry name" value="REVERSE TRANSCRIPTASES"/>
    <property type="match status" value="1"/>
</dbReference>
<sequence length="1726" mass="191406">MAAQATGGVEELLVGKGFTADGSVENFKRRRQTELKHGRIWAPMDLLRYMAGITFPPVEPVFADDARVRYPCDASWHIDNKVRNRQMHALMGNSFDLARPDQLVLACEKSLEKKKESSAELPGVELCNPDELKIPNDNMLQTIRADQVKDDACGVSFCNSLLLRPKLRVQSEEHLALVVPGKLGQDLQSLLQESNPTLKSHAYECVLTLRDPVINRRFPRQVTIINLGKELVVPADLPHTVVAPQDQTKVLWIQAWKHKNNEIWNQVVTSTVKETRNNVLQCVAEILGVQSKVLDTWGFKITDDNMSLCIRVPMKDADKLINSRHLLLFARPFINKGEIFTAADDEVMVWANDIKTTPELNMLVSTLTGVLGFIGNKQGLGIRVQSNHVAAARSLLQSNSLRITNANKSVIGTKRYMVKGFPSSTSIQQVIDLMNSKPHNQSQWKPWLVIPLKMFPTANGCNWSLKADEDPACDRLVLNGGRKLVIEKLDSPQETVHKKQKESIQKAEAAKTKRRDDFMQAQQQNTEDAWQTYLDAKGKGKSKPNRSQTTHDSGGKRLPENLEDLELQRVLALSLKEHTQASANRKAAAAALQRQIPAFKVQRQSHELRFKLQKVSQSEQVIRDIQILEKFDFKKGGRKAFAWLKDEWKPPLNAITTEFGEIAVTPQAVVDSLQTEWDTTISTGGFLDDNNMRCVAKTAEAAVQGLEKAWQRSLQFDALSGIQVSEKHADGQKSVGPTATFRAAVKSLQCERRELRRQVLDMLGHAPGTAIRLVTGHLLVWNGWTGVGQGKMWLPRASTQRSTPKPDVAKLWGVGHTVRPWLEGHWEELKQLDATVAAALQRDRQVRQGDQPWDEAQQLLVYATRRTLNQAIQTGAGEVADRAVAGQEASLWPAEWQVSRRIAEEVARVDSDEVVLLRFFDIEKAYPRVCRAAMWEVLRRRGCPEGMVKVLQGLHEHTAMKVRIYGGCSGSYVPDRGLREGCPSSPVLFNIFHDAVLQDYRARRAELAEARGLTPGLVWEYKVDGKLCKRQAGRFQAGRETGEVILGDFGYADDTGICGVAEEVCEAEKLFTVVCKDWEEKVHPLKTEGLRIAGRGLQGTDVANHGEAEAVKHVGGNGSNKHSQIAPSPLKNVPGLILGDPDGAGQVPVFRHIYTDGSGAHGKAGWAAVIYDAPPARPVTPDFLLFGPVIIAPWDPNYLGAEKLSNNTGELSAIAEACLWLLERRDERDAAGQVVGAEIHYDSEYARDIAVRVAHPKSNIPLAQKVADLVDEVRTTRPLEFRHVKGHSGDYGNNAADKYADLGAAGHCTPQWSRWAEVPAGWEEIQGRDPRLIEVCRHCGMRFYDRYARGSHEARCNIPGVALAPGRGQIKRLRDSATSAGYKQSCGMAEVEEAPIGQRVAELENTVGWLTARSYRQEERVDRIYAQQRVFTINSVALEEVWTGLGDGATPHAAAAGGGDKWLEEVTKALGLEWPLSDRQPRREEMLHGKKKRDVMDALFAFQDEIRLGNLTKVEAEMGGDNWEVRKPKCFTLVFRFGAVADRLERHLSATLNGALAQANRAGDGGQVQAWRAKTKGEKRKRAERRQAQQGEGAGGDGGGKGAAAKGKGKGKAKGKGPGKGQGKKGGGKKGGRNPGRRAGRLQFFQCTDNGYLHRDLDDEIPWLSLAVSRLEIRRRAKWFGSNFQSARRRMGTDLGIHGFLRGFSGSVSWNPSCSRRLWIQGVDSI</sequence>
<organism evidence="3">
    <name type="scientific">Cladocopium goreaui</name>
    <dbReference type="NCBI Taxonomy" id="2562237"/>
    <lineage>
        <taxon>Eukaryota</taxon>
        <taxon>Sar</taxon>
        <taxon>Alveolata</taxon>
        <taxon>Dinophyceae</taxon>
        <taxon>Suessiales</taxon>
        <taxon>Symbiodiniaceae</taxon>
        <taxon>Cladocopium</taxon>
    </lineage>
</organism>
<dbReference type="InterPro" id="IPR012337">
    <property type="entry name" value="RNaseH-like_sf"/>
</dbReference>
<reference evidence="3" key="1">
    <citation type="submission" date="2022-10" db="EMBL/GenBank/DDBJ databases">
        <authorList>
            <person name="Chen Y."/>
            <person name="Dougan E. K."/>
            <person name="Chan C."/>
            <person name="Rhodes N."/>
            <person name="Thang M."/>
        </authorList>
    </citation>
    <scope>NUCLEOTIDE SEQUENCE</scope>
</reference>
<reference evidence="4" key="2">
    <citation type="submission" date="2024-04" db="EMBL/GenBank/DDBJ databases">
        <authorList>
            <person name="Chen Y."/>
            <person name="Shah S."/>
            <person name="Dougan E. K."/>
            <person name="Thang M."/>
            <person name="Chan C."/>
        </authorList>
    </citation>
    <scope>NUCLEOTIDE SEQUENCE [LARGE SCALE GENOMIC DNA]</scope>
</reference>
<dbReference type="Gene3D" id="3.30.420.10">
    <property type="entry name" value="Ribonuclease H-like superfamily/Ribonuclease H"/>
    <property type="match status" value="1"/>
</dbReference>
<keyword evidence="6" id="KW-1185">Reference proteome</keyword>
<dbReference type="InterPro" id="IPR036397">
    <property type="entry name" value="RNaseH_sf"/>
</dbReference>
<dbReference type="EMBL" id="CAMXCT010000431">
    <property type="protein sequence ID" value="CAI3978709.1"/>
    <property type="molecule type" value="Genomic_DNA"/>
</dbReference>
<evidence type="ECO:0000313" key="6">
    <source>
        <dbReference type="Proteomes" id="UP001152797"/>
    </source>
</evidence>
<dbReference type="GO" id="GO:0004523">
    <property type="term" value="F:RNA-DNA hybrid ribonuclease activity"/>
    <property type="evidence" value="ECO:0007669"/>
    <property type="project" value="InterPro"/>
</dbReference>